<dbReference type="Gene3D" id="1.20.5.390">
    <property type="entry name" value="L1 transposable element, trimerization domain"/>
    <property type="match status" value="1"/>
</dbReference>
<keyword evidence="4" id="KW-0238">DNA-binding</keyword>
<name>A0A3M4ADB8_9PSED</name>
<dbReference type="GO" id="GO:0000156">
    <property type="term" value="F:phosphorelay response regulator activity"/>
    <property type="evidence" value="ECO:0007669"/>
    <property type="project" value="TreeGrafter"/>
</dbReference>
<feature type="domain" description="Response regulatory" evidence="8">
    <location>
        <begin position="78"/>
        <end position="192"/>
    </location>
</feature>
<dbReference type="PANTHER" id="PTHR48111">
    <property type="entry name" value="REGULATOR OF RPOS"/>
    <property type="match status" value="1"/>
</dbReference>
<dbReference type="Pfam" id="PF00072">
    <property type="entry name" value="Response_reg"/>
    <property type="match status" value="1"/>
</dbReference>
<dbReference type="GO" id="GO:0000976">
    <property type="term" value="F:transcription cis-regulatory region binding"/>
    <property type="evidence" value="ECO:0007669"/>
    <property type="project" value="TreeGrafter"/>
</dbReference>
<protein>
    <submittedName>
        <fullName evidence="9">Response regulator</fullName>
    </submittedName>
</protein>
<evidence type="ECO:0000256" key="2">
    <source>
        <dbReference type="ARBA" id="ARBA00023012"/>
    </source>
</evidence>
<evidence type="ECO:0000256" key="4">
    <source>
        <dbReference type="ARBA" id="ARBA00023125"/>
    </source>
</evidence>
<evidence type="ECO:0000256" key="6">
    <source>
        <dbReference type="PROSITE-ProRule" id="PRU00169"/>
    </source>
</evidence>
<dbReference type="Gene3D" id="3.60.40.10">
    <property type="entry name" value="PPM-type phosphatase domain"/>
    <property type="match status" value="1"/>
</dbReference>
<dbReference type="GO" id="GO:0032993">
    <property type="term" value="C:protein-DNA complex"/>
    <property type="evidence" value="ECO:0007669"/>
    <property type="project" value="TreeGrafter"/>
</dbReference>
<dbReference type="Pfam" id="PF07228">
    <property type="entry name" value="SpoIIE"/>
    <property type="match status" value="1"/>
</dbReference>
<dbReference type="Proteomes" id="UP000281604">
    <property type="component" value="Unassembled WGS sequence"/>
</dbReference>
<dbReference type="SMART" id="SM00331">
    <property type="entry name" value="PP2C_SIG"/>
    <property type="match status" value="1"/>
</dbReference>
<evidence type="ECO:0000256" key="5">
    <source>
        <dbReference type="ARBA" id="ARBA00023163"/>
    </source>
</evidence>
<dbReference type="SMART" id="SM00448">
    <property type="entry name" value="REC"/>
    <property type="match status" value="1"/>
</dbReference>
<comment type="caution">
    <text evidence="9">The sequence shown here is derived from an EMBL/GenBank/DDBJ whole genome shotgun (WGS) entry which is preliminary data.</text>
</comment>
<dbReference type="GO" id="GO:0005829">
    <property type="term" value="C:cytosol"/>
    <property type="evidence" value="ECO:0007669"/>
    <property type="project" value="TreeGrafter"/>
</dbReference>
<evidence type="ECO:0000259" key="8">
    <source>
        <dbReference type="PROSITE" id="PS50110"/>
    </source>
</evidence>
<dbReference type="InterPro" id="IPR001932">
    <property type="entry name" value="PPM-type_phosphatase-like_dom"/>
</dbReference>
<evidence type="ECO:0000256" key="3">
    <source>
        <dbReference type="ARBA" id="ARBA00023015"/>
    </source>
</evidence>
<evidence type="ECO:0000313" key="10">
    <source>
        <dbReference type="Proteomes" id="UP000281604"/>
    </source>
</evidence>
<dbReference type="AlphaFoldDB" id="A0A3M4ADB8"/>
<dbReference type="PROSITE" id="PS50110">
    <property type="entry name" value="RESPONSE_REGULATORY"/>
    <property type="match status" value="1"/>
</dbReference>
<dbReference type="GO" id="GO:0006355">
    <property type="term" value="P:regulation of DNA-templated transcription"/>
    <property type="evidence" value="ECO:0007669"/>
    <property type="project" value="TreeGrafter"/>
</dbReference>
<evidence type="ECO:0000256" key="7">
    <source>
        <dbReference type="SAM" id="Coils"/>
    </source>
</evidence>
<dbReference type="InterPro" id="IPR049510">
    <property type="entry name" value="RssB-like_REC"/>
</dbReference>
<dbReference type="NCBIfam" id="NF045505">
    <property type="entry name" value="RR_RssB_Pseudo"/>
    <property type="match status" value="1"/>
</dbReference>
<dbReference type="SUPFAM" id="SSF52172">
    <property type="entry name" value="CheY-like"/>
    <property type="match status" value="1"/>
</dbReference>
<keyword evidence="7" id="KW-0175">Coiled coil</keyword>
<organism evidence="9 10">
    <name type="scientific">Pseudomonas syringae pv. persicae</name>
    <dbReference type="NCBI Taxonomy" id="237306"/>
    <lineage>
        <taxon>Bacteria</taxon>
        <taxon>Pseudomonadati</taxon>
        <taxon>Pseudomonadota</taxon>
        <taxon>Gammaproteobacteria</taxon>
        <taxon>Pseudomonadales</taxon>
        <taxon>Pseudomonadaceae</taxon>
        <taxon>Pseudomonas</taxon>
    </lineage>
</organism>
<reference evidence="9 10" key="1">
    <citation type="submission" date="2018-08" db="EMBL/GenBank/DDBJ databases">
        <title>Recombination of ecologically and evolutionarily significant loci maintains genetic cohesion in the Pseudomonas syringae species complex.</title>
        <authorList>
            <person name="Dillon M."/>
            <person name="Thakur S."/>
            <person name="Almeida R.N.D."/>
            <person name="Weir B.S."/>
            <person name="Guttman D.S."/>
        </authorList>
    </citation>
    <scope>NUCLEOTIDE SEQUENCE [LARGE SCALE GENOMIC DNA]</scope>
    <source>
        <strain evidence="9 10">ICMP 3706</strain>
    </source>
</reference>
<dbReference type="PANTHER" id="PTHR48111:SF1">
    <property type="entry name" value="TWO-COMPONENT RESPONSE REGULATOR ORR33"/>
    <property type="match status" value="1"/>
</dbReference>
<dbReference type="InterPro" id="IPR011006">
    <property type="entry name" value="CheY-like_superfamily"/>
</dbReference>
<dbReference type="EMBL" id="RBQE01000332">
    <property type="protein sequence ID" value="RMP04380.1"/>
    <property type="molecule type" value="Genomic_DNA"/>
</dbReference>
<keyword evidence="5" id="KW-0804">Transcription</keyword>
<dbReference type="CDD" id="cd17555">
    <property type="entry name" value="REC_RssB-like"/>
    <property type="match status" value="1"/>
</dbReference>
<keyword evidence="3" id="KW-0805">Transcription regulation</keyword>
<proteinExistence type="predicted"/>
<dbReference type="InterPro" id="IPR036457">
    <property type="entry name" value="PPM-type-like_dom_sf"/>
</dbReference>
<sequence length="465" mass="51006">MRCKERKVRIGACLKHPSDGSTVCALKGTSETRHAHPVVACYYGEARSESSKLVPETPGRLRQPDLAPFAPMPKTSAKLLIIDDDDVVRASLAAYLEDSGFSVLQASNGLQGIQMFEQENPDLVVCDLRMPQMGGLELIRQVTAIAPQTPVIVVSGAGVMSDAVEALRLGAADYLIKPLEDLAVLEHSVRRALDRARLLTENQVYREKLEKANRELEASLHLLQEDQDAGRQVQMNMLPITPWSIDEFKFAHQIIPSLYLSGDFVDYFRVDERRVAFYLADVSGHGASSAFITVLLKFMTTRLLFESRRGGTLPEFKPSDVLGHINRGLISCKLGKHVTMVGGVIDEESGKLTYAVGGHLPLPVLYSEGQARYLEGRGLPVGLFNEATYQDHEIDLPASFSLTMLSDGILDLLPGDTLKEKEAVLPELVKTAGGSLDGLQRVFELATLGEMPDDIALLVLSRNLE</sequence>
<dbReference type="InterPro" id="IPR039420">
    <property type="entry name" value="WalR-like"/>
</dbReference>
<feature type="coiled-coil region" evidence="7">
    <location>
        <begin position="195"/>
        <end position="229"/>
    </location>
</feature>
<evidence type="ECO:0000256" key="1">
    <source>
        <dbReference type="ARBA" id="ARBA00022553"/>
    </source>
</evidence>
<feature type="modified residue" description="4-aspartylphosphate" evidence="6">
    <location>
        <position position="127"/>
    </location>
</feature>
<evidence type="ECO:0000313" key="9">
    <source>
        <dbReference type="EMBL" id="RMP04380.1"/>
    </source>
</evidence>
<gene>
    <name evidence="9" type="ORF">ALQ30_05048</name>
</gene>
<keyword evidence="2" id="KW-0902">Two-component regulatory system</keyword>
<keyword evidence="1 6" id="KW-0597">Phosphoprotein</keyword>
<dbReference type="Gene3D" id="3.40.50.2300">
    <property type="match status" value="1"/>
</dbReference>
<accession>A0A3M4ADB8</accession>
<dbReference type="FunFam" id="3.40.50.2300:FF:000301">
    <property type="entry name" value="Response regulator receiver"/>
    <property type="match status" value="1"/>
</dbReference>
<dbReference type="InterPro" id="IPR001789">
    <property type="entry name" value="Sig_transdc_resp-reg_receiver"/>
</dbReference>